<dbReference type="Proteomes" id="UP000623687">
    <property type="component" value="Unassembled WGS sequence"/>
</dbReference>
<accession>A0A8H7DW45</accession>
<keyword evidence="3" id="KW-1185">Reference proteome</keyword>
<dbReference type="GO" id="GO:0003676">
    <property type="term" value="F:nucleic acid binding"/>
    <property type="evidence" value="ECO:0007669"/>
    <property type="project" value="InterPro"/>
</dbReference>
<dbReference type="SUPFAM" id="SSF52540">
    <property type="entry name" value="P-loop containing nucleoside triphosphate hydrolases"/>
    <property type="match status" value="1"/>
</dbReference>
<dbReference type="VEuPathDB" id="FungiDB:PC9H_004474"/>
<dbReference type="InterPro" id="IPR011545">
    <property type="entry name" value="DEAD/DEAH_box_helicase_dom"/>
</dbReference>
<evidence type="ECO:0000259" key="1">
    <source>
        <dbReference type="Pfam" id="PF00270"/>
    </source>
</evidence>
<comment type="caution">
    <text evidence="2">The sequence shown here is derived from an EMBL/GenBank/DDBJ whole genome shotgun (WGS) entry which is preliminary data.</text>
</comment>
<reference evidence="2" key="1">
    <citation type="submission" date="2019-07" db="EMBL/GenBank/DDBJ databases">
        <authorList>
            <person name="Palmer J.M."/>
        </authorList>
    </citation>
    <scope>NUCLEOTIDE SEQUENCE</scope>
    <source>
        <strain evidence="2">PC9</strain>
    </source>
</reference>
<dbReference type="AlphaFoldDB" id="A0A8H7DW45"/>
<evidence type="ECO:0000313" key="2">
    <source>
        <dbReference type="EMBL" id="KAF7432533.1"/>
    </source>
</evidence>
<sequence length="99" mass="10885">MAIYCDRKDVVACAPTGSGKTLSFWIPLIMAQADGLKKIMIVVTPLNLLGQQNVNELALAHIRAVSVNSENNSASLWKLDNFTLALVYHQLARMSSVQR</sequence>
<evidence type="ECO:0000313" key="3">
    <source>
        <dbReference type="Proteomes" id="UP000623687"/>
    </source>
</evidence>
<name>A0A8H7DW45_PLEOS</name>
<dbReference type="Pfam" id="PF00270">
    <property type="entry name" value="DEAD"/>
    <property type="match status" value="1"/>
</dbReference>
<gene>
    <name evidence="2" type="ORF">PC9H_004474</name>
</gene>
<dbReference type="OrthoDB" id="3004360at2759"/>
<proteinExistence type="predicted"/>
<dbReference type="GO" id="GO:0005524">
    <property type="term" value="F:ATP binding"/>
    <property type="evidence" value="ECO:0007669"/>
    <property type="project" value="InterPro"/>
</dbReference>
<dbReference type="InterPro" id="IPR027417">
    <property type="entry name" value="P-loop_NTPase"/>
</dbReference>
<organism evidence="2 3">
    <name type="scientific">Pleurotus ostreatus</name>
    <name type="common">Oyster mushroom</name>
    <name type="synonym">White-rot fungus</name>
    <dbReference type="NCBI Taxonomy" id="5322"/>
    <lineage>
        <taxon>Eukaryota</taxon>
        <taxon>Fungi</taxon>
        <taxon>Dikarya</taxon>
        <taxon>Basidiomycota</taxon>
        <taxon>Agaricomycotina</taxon>
        <taxon>Agaricomycetes</taxon>
        <taxon>Agaricomycetidae</taxon>
        <taxon>Agaricales</taxon>
        <taxon>Pleurotineae</taxon>
        <taxon>Pleurotaceae</taxon>
        <taxon>Pleurotus</taxon>
    </lineage>
</organism>
<dbReference type="RefSeq" id="XP_036632560.1">
    <property type="nucleotide sequence ID" value="XM_036774058.1"/>
</dbReference>
<dbReference type="GeneID" id="59374292"/>
<dbReference type="Gene3D" id="3.40.50.300">
    <property type="entry name" value="P-loop containing nucleotide triphosphate hydrolases"/>
    <property type="match status" value="1"/>
</dbReference>
<feature type="domain" description="DEAD/DEAH-box helicase" evidence="1">
    <location>
        <begin position="6"/>
        <end position="61"/>
    </location>
</feature>
<dbReference type="EMBL" id="JACETU010000003">
    <property type="protein sequence ID" value="KAF7432533.1"/>
    <property type="molecule type" value="Genomic_DNA"/>
</dbReference>
<protein>
    <recommendedName>
        <fullName evidence="1">DEAD/DEAH-box helicase domain-containing protein</fullName>
    </recommendedName>
</protein>